<dbReference type="OrthoDB" id="6199386at2"/>
<organism evidence="1 2">
    <name type="scientific">Marinobacter nitratireducens</name>
    <dbReference type="NCBI Taxonomy" id="1137280"/>
    <lineage>
        <taxon>Bacteria</taxon>
        <taxon>Pseudomonadati</taxon>
        <taxon>Pseudomonadota</taxon>
        <taxon>Gammaproteobacteria</taxon>
        <taxon>Pseudomonadales</taxon>
        <taxon>Marinobacteraceae</taxon>
        <taxon>Marinobacter</taxon>
    </lineage>
</organism>
<sequence length="96" mass="10606">MTTDTAIPKEHLTRLIETPIGWFALTREASDLGPFPNPALASEALTRHIKAYKGVNRRSDQPLRQIHIHDSSNCLKDNCGLCAETLSIHWSAEAVG</sequence>
<comment type="caution">
    <text evidence="1">The sequence shown here is derived from an EMBL/GenBank/DDBJ whole genome shotgun (WGS) entry which is preliminary data.</text>
</comment>
<evidence type="ECO:0000313" key="2">
    <source>
        <dbReference type="Proteomes" id="UP000035057"/>
    </source>
</evidence>
<dbReference type="AlphaFoldDB" id="A0A072N2L8"/>
<dbReference type="RefSeq" id="WP_036130422.1">
    <property type="nucleotide sequence ID" value="NZ_ANIE01000005.1"/>
</dbReference>
<name>A0A072N2L8_9GAMM</name>
<keyword evidence="2" id="KW-1185">Reference proteome</keyword>
<gene>
    <name evidence="1" type="ORF">D777_01816</name>
</gene>
<protein>
    <submittedName>
        <fullName evidence="1">Uncharacterized protein</fullName>
    </submittedName>
</protein>
<proteinExistence type="predicted"/>
<dbReference type="PATRIC" id="fig|1137280.3.peg.1632"/>
<dbReference type="Proteomes" id="UP000035057">
    <property type="component" value="Unassembled WGS sequence"/>
</dbReference>
<evidence type="ECO:0000313" key="1">
    <source>
        <dbReference type="EMBL" id="KEF31467.1"/>
    </source>
</evidence>
<accession>A0A072N2L8</accession>
<dbReference type="EMBL" id="ANIE01000005">
    <property type="protein sequence ID" value="KEF31467.1"/>
    <property type="molecule type" value="Genomic_DNA"/>
</dbReference>
<reference evidence="1 2" key="1">
    <citation type="submission" date="2012-12" db="EMBL/GenBank/DDBJ databases">
        <title>Genome assembly of Marinobacter sp. AK21.</title>
        <authorList>
            <person name="Khatri I."/>
            <person name="Kumar R."/>
            <person name="Vaidya B."/>
            <person name="Subramanian S."/>
            <person name="Pinnaka A."/>
        </authorList>
    </citation>
    <scope>NUCLEOTIDE SEQUENCE [LARGE SCALE GENOMIC DNA]</scope>
    <source>
        <strain evidence="1 2">AK21</strain>
    </source>
</reference>